<reference evidence="4 5" key="1">
    <citation type="submission" date="2014-01" db="EMBL/GenBank/DDBJ databases">
        <title>Full genme sequencing of cellulolytic bacterium Gynuella sunshinyii YC6258T gen. nov., sp. nov.</title>
        <authorList>
            <person name="Khan H."/>
            <person name="Chung E.J."/>
            <person name="Chung Y.R."/>
        </authorList>
    </citation>
    <scope>NUCLEOTIDE SEQUENCE [LARGE SCALE GENOMIC DNA]</scope>
    <source>
        <strain evidence="4 5">YC6258</strain>
    </source>
</reference>
<evidence type="ECO:0000313" key="5">
    <source>
        <dbReference type="Proteomes" id="UP000032266"/>
    </source>
</evidence>
<keyword evidence="1 4" id="KW-0808">Transferase</keyword>
<accession>A0A0C5VIW0</accession>
<protein>
    <submittedName>
        <fullName evidence="4">Sortase and related acyltransferase</fullName>
    </submittedName>
</protein>
<name>A0A0C5VIW0_9GAMM</name>
<evidence type="ECO:0000256" key="1">
    <source>
        <dbReference type="ARBA" id="ARBA00022679"/>
    </source>
</evidence>
<sequence length="162" mass="18564">MIRNVTREDAERIAEIYNHYILNTIITFEEICLTSGEICQRIAKLEDLKLPWIVIEQDQRVVGYAYAGVFRERAAYRYSTEVSVYLDHQVTGGGLGTQLFAELLNRLEQTSMHTVIGGIALPNAASVALHEKFGLRKVAEIQQVGFKFDRWIDVGYWQKIIK</sequence>
<dbReference type="Proteomes" id="UP000032266">
    <property type="component" value="Chromosome"/>
</dbReference>
<dbReference type="RefSeq" id="WP_044616128.1">
    <property type="nucleotide sequence ID" value="NZ_CP007142.1"/>
</dbReference>
<gene>
    <name evidence="4" type="ORF">YC6258_01235</name>
</gene>
<dbReference type="CDD" id="cd04301">
    <property type="entry name" value="NAT_SF"/>
    <property type="match status" value="1"/>
</dbReference>
<dbReference type="PROSITE" id="PS51186">
    <property type="entry name" value="GNAT"/>
    <property type="match status" value="1"/>
</dbReference>
<dbReference type="InterPro" id="IPR016181">
    <property type="entry name" value="Acyl_CoA_acyltransferase"/>
</dbReference>
<dbReference type="Pfam" id="PF13420">
    <property type="entry name" value="Acetyltransf_4"/>
    <property type="match status" value="1"/>
</dbReference>
<dbReference type="InterPro" id="IPR000182">
    <property type="entry name" value="GNAT_dom"/>
</dbReference>
<dbReference type="OrthoDB" id="5459937at2"/>
<feature type="domain" description="N-acetyltransferase" evidence="3">
    <location>
        <begin position="1"/>
        <end position="161"/>
    </location>
</feature>
<organism evidence="4 5">
    <name type="scientific">Gynuella sunshinyii YC6258</name>
    <dbReference type="NCBI Taxonomy" id="1445510"/>
    <lineage>
        <taxon>Bacteria</taxon>
        <taxon>Pseudomonadati</taxon>
        <taxon>Pseudomonadota</taxon>
        <taxon>Gammaproteobacteria</taxon>
        <taxon>Oceanospirillales</taxon>
        <taxon>Saccharospirillaceae</taxon>
        <taxon>Gynuella</taxon>
    </lineage>
</organism>
<dbReference type="AlphaFoldDB" id="A0A0C5VIW0"/>
<dbReference type="STRING" id="1445510.YC6258_01235"/>
<keyword evidence="2 4" id="KW-0012">Acyltransferase</keyword>
<dbReference type="EMBL" id="CP007142">
    <property type="protein sequence ID" value="AJQ93283.1"/>
    <property type="molecule type" value="Genomic_DNA"/>
</dbReference>
<dbReference type="PATRIC" id="fig|1445510.3.peg.1205"/>
<evidence type="ECO:0000259" key="3">
    <source>
        <dbReference type="PROSITE" id="PS51186"/>
    </source>
</evidence>
<dbReference type="SUPFAM" id="SSF55729">
    <property type="entry name" value="Acyl-CoA N-acyltransferases (Nat)"/>
    <property type="match status" value="1"/>
</dbReference>
<evidence type="ECO:0000313" key="4">
    <source>
        <dbReference type="EMBL" id="AJQ93283.1"/>
    </source>
</evidence>
<dbReference type="GO" id="GO:0016747">
    <property type="term" value="F:acyltransferase activity, transferring groups other than amino-acyl groups"/>
    <property type="evidence" value="ECO:0007669"/>
    <property type="project" value="InterPro"/>
</dbReference>
<dbReference type="PANTHER" id="PTHR43072">
    <property type="entry name" value="N-ACETYLTRANSFERASE"/>
    <property type="match status" value="1"/>
</dbReference>
<dbReference type="PANTHER" id="PTHR43072:SF23">
    <property type="entry name" value="UPF0039 PROTEIN C11D3.02C"/>
    <property type="match status" value="1"/>
</dbReference>
<dbReference type="KEGG" id="gsn:YC6258_01235"/>
<dbReference type="Gene3D" id="3.40.630.30">
    <property type="match status" value="1"/>
</dbReference>
<proteinExistence type="predicted"/>
<dbReference type="HOGENOM" id="CLU_013985_4_2_6"/>
<keyword evidence="5" id="KW-1185">Reference proteome</keyword>
<evidence type="ECO:0000256" key="2">
    <source>
        <dbReference type="ARBA" id="ARBA00023315"/>
    </source>
</evidence>